<evidence type="ECO:0000256" key="3">
    <source>
        <dbReference type="ARBA" id="ARBA00022679"/>
    </source>
</evidence>
<dbReference type="GO" id="GO:0000139">
    <property type="term" value="C:Golgi membrane"/>
    <property type="evidence" value="ECO:0007669"/>
    <property type="project" value="UniProtKB-SubCell"/>
</dbReference>
<comment type="catalytic activity">
    <reaction evidence="11">
        <text>3'-phosphoadenylyl sulfate + keratan = adenosine 3',5'-bisphosphate + keratan 6'-sulfate.</text>
        <dbReference type="EC" id="2.8.2.21"/>
    </reaction>
</comment>
<dbReference type="GO" id="GO:0001517">
    <property type="term" value="F:N-acetylglucosamine 6-O-sulfotransferase activity"/>
    <property type="evidence" value="ECO:0007669"/>
    <property type="project" value="TreeGrafter"/>
</dbReference>
<evidence type="ECO:0000256" key="5">
    <source>
        <dbReference type="ARBA" id="ARBA00022968"/>
    </source>
</evidence>
<evidence type="ECO:0000256" key="14">
    <source>
        <dbReference type="SAM" id="SignalP"/>
    </source>
</evidence>
<gene>
    <name evidence="16" type="ORF">scyTo_0015129</name>
</gene>
<keyword evidence="6" id="KW-1133">Transmembrane helix</keyword>
<evidence type="ECO:0000256" key="12">
    <source>
        <dbReference type="ARBA" id="ARBA00049862"/>
    </source>
</evidence>
<feature type="domain" description="Sulfotransferase" evidence="15">
    <location>
        <begin position="91"/>
        <end position="411"/>
    </location>
</feature>
<evidence type="ECO:0000313" key="17">
    <source>
        <dbReference type="Proteomes" id="UP000288216"/>
    </source>
</evidence>
<keyword evidence="3 13" id="KW-0808">Transferase</keyword>
<dbReference type="OMA" id="KWRFGMP"/>
<dbReference type="InterPro" id="IPR027417">
    <property type="entry name" value="P-loop_NTPase"/>
</dbReference>
<evidence type="ECO:0000256" key="2">
    <source>
        <dbReference type="ARBA" id="ARBA00005530"/>
    </source>
</evidence>
<keyword evidence="17" id="KW-1185">Reference proteome</keyword>
<name>A0A401P363_SCYTO</name>
<dbReference type="STRING" id="75743.A0A401P363"/>
<reference evidence="16 17" key="1">
    <citation type="journal article" date="2018" name="Nat. Ecol. Evol.">
        <title>Shark genomes provide insights into elasmobranch evolution and the origin of vertebrates.</title>
        <authorList>
            <person name="Hara Y"/>
            <person name="Yamaguchi K"/>
            <person name="Onimaru K"/>
            <person name="Kadota M"/>
            <person name="Koyanagi M"/>
            <person name="Keeley SD"/>
            <person name="Tatsumi K"/>
            <person name="Tanaka K"/>
            <person name="Motone F"/>
            <person name="Kageyama Y"/>
            <person name="Nozu R"/>
            <person name="Adachi N"/>
            <person name="Nishimura O"/>
            <person name="Nakagawa R"/>
            <person name="Tanegashima C"/>
            <person name="Kiyatake I"/>
            <person name="Matsumoto R"/>
            <person name="Murakumo K"/>
            <person name="Nishida K"/>
            <person name="Terakita A"/>
            <person name="Kuratani S"/>
            <person name="Sato K"/>
            <person name="Hyodo S Kuraku.S."/>
        </authorList>
    </citation>
    <scope>NUCLEOTIDE SEQUENCE [LARGE SCALE GENOMIC DNA]</scope>
</reference>
<comment type="subcellular location">
    <subcellularLocation>
        <location evidence="1">Golgi apparatus membrane</location>
        <topology evidence="1">Single-pass type II membrane protein</topology>
    </subcellularLocation>
</comment>
<proteinExistence type="inferred from homology"/>
<feature type="chain" id="PRO_5019006817" description="Sulfotransferase" evidence="14">
    <location>
        <begin position="21"/>
        <end position="438"/>
    </location>
</feature>
<comment type="caution">
    <text evidence="16">The sequence shown here is derived from an EMBL/GenBank/DDBJ whole genome shotgun (WGS) entry which is preliminary data.</text>
</comment>
<evidence type="ECO:0000256" key="1">
    <source>
        <dbReference type="ARBA" id="ARBA00004323"/>
    </source>
</evidence>
<dbReference type="GO" id="GO:0008459">
    <property type="term" value="F:chondroitin 6-sulfotransferase activity"/>
    <property type="evidence" value="ECO:0007669"/>
    <property type="project" value="UniProtKB-EC"/>
</dbReference>
<evidence type="ECO:0000259" key="15">
    <source>
        <dbReference type="Pfam" id="PF00685"/>
    </source>
</evidence>
<dbReference type="PANTHER" id="PTHR10704">
    <property type="entry name" value="CARBOHYDRATE SULFOTRANSFERASE"/>
    <property type="match status" value="1"/>
</dbReference>
<evidence type="ECO:0000256" key="4">
    <source>
        <dbReference type="ARBA" id="ARBA00022692"/>
    </source>
</evidence>
<dbReference type="EMBL" id="BFAA01008430">
    <property type="protein sequence ID" value="GCB67562.1"/>
    <property type="molecule type" value="Genomic_DNA"/>
</dbReference>
<keyword evidence="10" id="KW-0119">Carbohydrate metabolism</keyword>
<dbReference type="Pfam" id="PF00685">
    <property type="entry name" value="Sulfotransfer_1"/>
    <property type="match status" value="1"/>
</dbReference>
<protein>
    <recommendedName>
        <fullName evidence="13">Sulfotransferase</fullName>
        <ecNumber evidence="13">2.8.2.-</ecNumber>
    </recommendedName>
</protein>
<dbReference type="SUPFAM" id="SSF52540">
    <property type="entry name" value="P-loop containing nucleoside triphosphate hydrolases"/>
    <property type="match status" value="1"/>
</dbReference>
<dbReference type="Gene3D" id="3.40.50.300">
    <property type="entry name" value="P-loop containing nucleotide triphosphate hydrolases"/>
    <property type="match status" value="1"/>
</dbReference>
<dbReference type="GO" id="GO:0045130">
    <property type="term" value="F:keratan sulfotransferase activity"/>
    <property type="evidence" value="ECO:0007669"/>
    <property type="project" value="UniProtKB-EC"/>
</dbReference>
<dbReference type="PIRSF" id="PIRSF005883">
    <property type="entry name" value="Carbohydrate_sulfotransferase"/>
    <property type="match status" value="1"/>
</dbReference>
<evidence type="ECO:0000256" key="13">
    <source>
        <dbReference type="RuleBase" id="RU361155"/>
    </source>
</evidence>
<dbReference type="OrthoDB" id="6138663at2759"/>
<keyword evidence="4" id="KW-0812">Transmembrane</keyword>
<dbReference type="PANTHER" id="PTHR10704:SF60">
    <property type="entry name" value="CARBOHYDRATE SULFOTRANSFERASE 3"/>
    <property type="match status" value="1"/>
</dbReference>
<dbReference type="AlphaFoldDB" id="A0A401P363"/>
<comment type="similarity">
    <text evidence="2">Belongs to the sulfotransferase 1 family. Gal/GlcNAc/GalNAc subfamily.</text>
</comment>
<dbReference type="InterPro" id="IPR000863">
    <property type="entry name" value="Sulfotransferase_dom"/>
</dbReference>
<comment type="catalytic activity">
    <reaction evidence="12">
        <text>chondroitin beta-D-glucuronate + n 3'-phosphoadenylyl sulfate = chondroitin 6'-sulfate + n adenosine 3',5'-bisphosphate + n H(+)</text>
        <dbReference type="Rhea" id="RHEA:11108"/>
        <dbReference type="Rhea" id="RHEA-COMP:9827"/>
        <dbReference type="Rhea" id="RHEA-COMP:9828"/>
        <dbReference type="ChEBI" id="CHEBI:15378"/>
        <dbReference type="ChEBI" id="CHEBI:57652"/>
        <dbReference type="ChEBI" id="CHEBI:58339"/>
        <dbReference type="ChEBI" id="CHEBI:58343"/>
        <dbReference type="ChEBI" id="CHEBI:62065"/>
        <dbReference type="EC" id="2.8.2.17"/>
    </reaction>
    <physiologicalReaction direction="left-to-right" evidence="12">
        <dbReference type="Rhea" id="RHEA:11109"/>
    </physiologicalReaction>
</comment>
<dbReference type="Proteomes" id="UP000288216">
    <property type="component" value="Unassembled WGS sequence"/>
</dbReference>
<keyword evidence="7" id="KW-0333">Golgi apparatus</keyword>
<keyword evidence="5" id="KW-0735">Signal-anchor</keyword>
<dbReference type="GO" id="GO:0006044">
    <property type="term" value="P:N-acetylglucosamine metabolic process"/>
    <property type="evidence" value="ECO:0007669"/>
    <property type="project" value="TreeGrafter"/>
</dbReference>
<dbReference type="InterPro" id="IPR051135">
    <property type="entry name" value="Gal/GlcNAc/GalNAc_ST"/>
</dbReference>
<sequence>MRMRSKYAIILFFVAALVIIEKENNIISRVSDKLILKFPQGEFAGLNNTISARALTENDSLLTGTSSSLLNCASSQAGPKREDSKEPTGRKHLILMATTRTGSSFVGEFFNQNSNIFYLFEPLWHVERTVTFEPKGANAVATSIVYRDVVQRLMLCDMYALENFLLPLPIQHVTAFLFRRGSSKSLCEKPVCTPPPRTKYPWHERFPCRLHRCGLLNMTLAMHACLQKQHVAMKTVRLRQLDFLRPLMEDFRINLKVIQLVRDPRAVLASRMVAFPSKYEAWKKWANQGVVPDDEEVGKLRGNCENLRTSAQLGLSQPAWLKDRFMLMRYEDVALEPMKKAYEMYRFAGIPITPEVKMWIYTNTQTSQGSDNLYSTRKNSSEQFEKWRLALPFKIAQVVQTVCGPAMKLFGYKLAKDAETLANRSASLLEDRGSLGIA</sequence>
<dbReference type="InterPro" id="IPR016469">
    <property type="entry name" value="Carbohydrate_sulfotransferase"/>
</dbReference>
<evidence type="ECO:0000256" key="7">
    <source>
        <dbReference type="ARBA" id="ARBA00023034"/>
    </source>
</evidence>
<accession>A0A401P363</accession>
<evidence type="ECO:0000256" key="6">
    <source>
        <dbReference type="ARBA" id="ARBA00022989"/>
    </source>
</evidence>
<dbReference type="GO" id="GO:0005975">
    <property type="term" value="P:carbohydrate metabolic process"/>
    <property type="evidence" value="ECO:0007669"/>
    <property type="project" value="InterPro"/>
</dbReference>
<evidence type="ECO:0000256" key="9">
    <source>
        <dbReference type="ARBA" id="ARBA00023180"/>
    </source>
</evidence>
<keyword evidence="9" id="KW-0325">Glycoprotein</keyword>
<dbReference type="FunFam" id="3.40.50.300:FF:000938">
    <property type="entry name" value="Sulfotransferase"/>
    <property type="match status" value="1"/>
</dbReference>
<dbReference type="GO" id="GO:0006790">
    <property type="term" value="P:sulfur compound metabolic process"/>
    <property type="evidence" value="ECO:0007669"/>
    <property type="project" value="TreeGrafter"/>
</dbReference>
<keyword evidence="8" id="KW-0472">Membrane</keyword>
<keyword evidence="14" id="KW-0732">Signal</keyword>
<organism evidence="16 17">
    <name type="scientific">Scyliorhinus torazame</name>
    <name type="common">Cloudy catshark</name>
    <name type="synonym">Catulus torazame</name>
    <dbReference type="NCBI Taxonomy" id="75743"/>
    <lineage>
        <taxon>Eukaryota</taxon>
        <taxon>Metazoa</taxon>
        <taxon>Chordata</taxon>
        <taxon>Craniata</taxon>
        <taxon>Vertebrata</taxon>
        <taxon>Chondrichthyes</taxon>
        <taxon>Elasmobranchii</taxon>
        <taxon>Galeomorphii</taxon>
        <taxon>Galeoidea</taxon>
        <taxon>Carcharhiniformes</taxon>
        <taxon>Scyliorhinidae</taxon>
        <taxon>Scyliorhinus</taxon>
    </lineage>
</organism>
<feature type="signal peptide" evidence="14">
    <location>
        <begin position="1"/>
        <end position="20"/>
    </location>
</feature>
<evidence type="ECO:0000256" key="10">
    <source>
        <dbReference type="ARBA" id="ARBA00023277"/>
    </source>
</evidence>
<evidence type="ECO:0000256" key="8">
    <source>
        <dbReference type="ARBA" id="ARBA00023136"/>
    </source>
</evidence>
<evidence type="ECO:0000313" key="16">
    <source>
        <dbReference type="EMBL" id="GCB67562.1"/>
    </source>
</evidence>
<evidence type="ECO:0000256" key="11">
    <source>
        <dbReference type="ARBA" id="ARBA00036278"/>
    </source>
</evidence>
<dbReference type="EC" id="2.8.2.-" evidence="13"/>